<accession>A0A2I1HIE8</accession>
<dbReference type="AlphaFoldDB" id="A0A2I1HIE8"/>
<dbReference type="Proteomes" id="UP000234323">
    <property type="component" value="Unassembled WGS sequence"/>
</dbReference>
<proteinExistence type="predicted"/>
<protein>
    <submittedName>
        <fullName evidence="1">Uncharacterized protein</fullName>
    </submittedName>
</protein>
<organism evidence="1 2">
    <name type="scientific">Rhizophagus irregularis</name>
    <dbReference type="NCBI Taxonomy" id="588596"/>
    <lineage>
        <taxon>Eukaryota</taxon>
        <taxon>Fungi</taxon>
        <taxon>Fungi incertae sedis</taxon>
        <taxon>Mucoromycota</taxon>
        <taxon>Glomeromycotina</taxon>
        <taxon>Glomeromycetes</taxon>
        <taxon>Glomerales</taxon>
        <taxon>Glomeraceae</taxon>
        <taxon>Rhizophagus</taxon>
    </lineage>
</organism>
<gene>
    <name evidence="1" type="ORF">RhiirA4_480718</name>
</gene>
<evidence type="ECO:0000313" key="1">
    <source>
        <dbReference type="EMBL" id="PKY58636.1"/>
    </source>
</evidence>
<evidence type="ECO:0000313" key="2">
    <source>
        <dbReference type="Proteomes" id="UP000234323"/>
    </source>
</evidence>
<dbReference type="VEuPathDB" id="FungiDB:FUN_017804"/>
<name>A0A2I1HIE8_9GLOM</name>
<keyword evidence="2" id="KW-1185">Reference proteome</keyword>
<sequence>MVRANSNWYGQPIFDNISINMDSSEIEDYTTYDGLCFGKISSFNEAFYLALVRWYDYKYKNRLNLYDCSCIKLTSQYEFIPVDSVVKPIYIIP</sequence>
<dbReference type="EMBL" id="LLXI01003106">
    <property type="protein sequence ID" value="PKY58636.1"/>
    <property type="molecule type" value="Genomic_DNA"/>
</dbReference>
<reference evidence="1 2" key="1">
    <citation type="submission" date="2015-10" db="EMBL/GenBank/DDBJ databases">
        <title>Genome analyses suggest a sexual origin of heterokaryosis in a supposedly ancient asexual fungus.</title>
        <authorList>
            <person name="Ropars J."/>
            <person name="Sedzielewska K."/>
            <person name="Noel J."/>
            <person name="Charron P."/>
            <person name="Farinelli L."/>
            <person name="Marton T."/>
            <person name="Kruger M."/>
            <person name="Pelin A."/>
            <person name="Brachmann A."/>
            <person name="Corradi N."/>
        </authorList>
    </citation>
    <scope>NUCLEOTIDE SEQUENCE [LARGE SCALE GENOMIC DNA]</scope>
    <source>
        <strain evidence="1 2">A4</strain>
    </source>
</reference>
<dbReference type="VEuPathDB" id="FungiDB:RhiirFUN_020579"/>
<comment type="caution">
    <text evidence="1">The sequence shown here is derived from an EMBL/GenBank/DDBJ whole genome shotgun (WGS) entry which is preliminary data.</text>
</comment>